<sequence>MPSSQHKLLNTNTLSYEQFQATTNRYATWLALRAKNTYPYANDPGFAKDFMLRGFSLLINEPQDGIGKAVIDRFDVSYKLGLSLRATLIHLLTEVISEKRKNEAHFPKVTHKIVVKRWGKVPLPWISHRERYEDGILESRIYRRNVESVKVHRFPGLYEGALVSEPSMRNLWHFLISVYAARKLNTMYENYQSGNRPLALYHATPEEIAKEVEDTNPVGSNNKPLKKMQWQGPQNRLAELFIVLEEKNWITAPVAGAIQRAFNPAVSIADYLKPNKTEKSNKRHYSRVYTAEYTGIFDCIPDNLEKV</sequence>
<dbReference type="EMBL" id="JADQDQ010000002">
    <property type="protein sequence ID" value="MBF9236769.1"/>
    <property type="molecule type" value="Genomic_DNA"/>
</dbReference>
<dbReference type="RefSeq" id="WP_196281151.1">
    <property type="nucleotide sequence ID" value="NZ_JADQDQ010000002.1"/>
</dbReference>
<reference evidence="1 2" key="1">
    <citation type="submission" date="2020-11" db="EMBL/GenBank/DDBJ databases">
        <authorList>
            <person name="Kim M.K."/>
        </authorList>
    </citation>
    <scope>NUCLEOTIDE SEQUENCE [LARGE SCALE GENOMIC DNA]</scope>
    <source>
        <strain evidence="1 2">BT683</strain>
    </source>
</reference>
<keyword evidence="2" id="KW-1185">Reference proteome</keyword>
<gene>
    <name evidence="1" type="ORF">I2I05_05120</name>
</gene>
<organism evidence="1 2">
    <name type="scientific">Hymenobacter jeongseonensis</name>
    <dbReference type="NCBI Taxonomy" id="2791027"/>
    <lineage>
        <taxon>Bacteria</taxon>
        <taxon>Pseudomonadati</taxon>
        <taxon>Bacteroidota</taxon>
        <taxon>Cytophagia</taxon>
        <taxon>Cytophagales</taxon>
        <taxon>Hymenobacteraceae</taxon>
        <taxon>Hymenobacter</taxon>
    </lineage>
</organism>
<protein>
    <submittedName>
        <fullName evidence="1">Uncharacterized protein</fullName>
    </submittedName>
</protein>
<evidence type="ECO:0000313" key="2">
    <source>
        <dbReference type="Proteomes" id="UP000597617"/>
    </source>
</evidence>
<proteinExistence type="predicted"/>
<comment type="caution">
    <text evidence="1">The sequence shown here is derived from an EMBL/GenBank/DDBJ whole genome shotgun (WGS) entry which is preliminary data.</text>
</comment>
<name>A0ABS0IEI8_9BACT</name>
<accession>A0ABS0IEI8</accession>
<dbReference type="Proteomes" id="UP000597617">
    <property type="component" value="Unassembled WGS sequence"/>
</dbReference>
<evidence type="ECO:0000313" key="1">
    <source>
        <dbReference type="EMBL" id="MBF9236769.1"/>
    </source>
</evidence>